<gene>
    <name evidence="2" type="ORF">EV674_11742</name>
</gene>
<dbReference type="AlphaFoldDB" id="A0A4V2SJR3"/>
<organism evidence="2 3">
    <name type="scientific">Simplicispira metamorpha</name>
    <dbReference type="NCBI Taxonomy" id="80881"/>
    <lineage>
        <taxon>Bacteria</taxon>
        <taxon>Pseudomonadati</taxon>
        <taxon>Pseudomonadota</taxon>
        <taxon>Betaproteobacteria</taxon>
        <taxon>Burkholderiales</taxon>
        <taxon>Comamonadaceae</taxon>
        <taxon>Simplicispira</taxon>
    </lineage>
</organism>
<dbReference type="RefSeq" id="WP_119013226.1">
    <property type="nucleotide sequence ID" value="NZ_QXNC01000014.1"/>
</dbReference>
<keyword evidence="3" id="KW-1185">Reference proteome</keyword>
<name>A0A4V2SJR3_9BURK</name>
<dbReference type="Proteomes" id="UP000295182">
    <property type="component" value="Unassembled WGS sequence"/>
</dbReference>
<feature type="compositionally biased region" description="Low complexity" evidence="1">
    <location>
        <begin position="72"/>
        <end position="83"/>
    </location>
</feature>
<dbReference type="EMBL" id="SLXH01000017">
    <property type="protein sequence ID" value="TCP16576.1"/>
    <property type="molecule type" value="Genomic_DNA"/>
</dbReference>
<accession>A0A4V2SJR3</accession>
<reference evidence="2 3" key="1">
    <citation type="submission" date="2019-03" db="EMBL/GenBank/DDBJ databases">
        <title>Genomic Encyclopedia of Type Strains, Phase IV (KMG-IV): sequencing the most valuable type-strain genomes for metagenomic binning, comparative biology and taxonomic classification.</title>
        <authorList>
            <person name="Goeker M."/>
        </authorList>
    </citation>
    <scope>NUCLEOTIDE SEQUENCE [LARGE SCALE GENOMIC DNA]</scope>
    <source>
        <strain evidence="2 3">DSM 1837</strain>
    </source>
</reference>
<evidence type="ECO:0000313" key="2">
    <source>
        <dbReference type="EMBL" id="TCP16576.1"/>
    </source>
</evidence>
<evidence type="ECO:0000313" key="3">
    <source>
        <dbReference type="Proteomes" id="UP000295182"/>
    </source>
</evidence>
<feature type="region of interest" description="Disordered" evidence="1">
    <location>
        <begin position="71"/>
        <end position="102"/>
    </location>
</feature>
<dbReference type="OrthoDB" id="9181414at2"/>
<sequence length="102" mass="11102">MNTSDTLAVAAHLHVLLRRKTGRVTDTEWMACNAEYARAIVRFACEQAQERDLPELAEWAQRLERAWPQPLGAASAPGAARASTGHAAPAPPDLPRYVGGIR</sequence>
<comment type="caution">
    <text evidence="2">The sequence shown here is derived from an EMBL/GenBank/DDBJ whole genome shotgun (WGS) entry which is preliminary data.</text>
</comment>
<protein>
    <submittedName>
        <fullName evidence="2">Uncharacterized protein</fullName>
    </submittedName>
</protein>
<proteinExistence type="predicted"/>
<evidence type="ECO:0000256" key="1">
    <source>
        <dbReference type="SAM" id="MobiDB-lite"/>
    </source>
</evidence>